<dbReference type="Proteomes" id="UP000766486">
    <property type="component" value="Unassembled WGS sequence"/>
</dbReference>
<comment type="caution">
    <text evidence="1">The sequence shown here is derived from an EMBL/GenBank/DDBJ whole genome shotgun (WGS) entry which is preliminary data.</text>
</comment>
<reference evidence="1 2" key="1">
    <citation type="submission" date="2019-06" db="EMBL/GenBank/DDBJ databases">
        <authorList>
            <person name="Broberg M."/>
        </authorList>
    </citation>
    <scope>NUCLEOTIDE SEQUENCE [LARGE SCALE GENOMIC DNA]</scope>
</reference>
<sequence length="124" mass="13843">MVDQRIEGHTTYSFREQSCVLGSQLSSVGQAEEIELGSVESASYKLVVFGNVYGVEMVYQRATFTEASTIVDKGVISGRVIDKGWDSFIVDVRVTLHWRVQTYTTRIKPDNFTSLPERGGETKA</sequence>
<protein>
    <submittedName>
        <fullName evidence="1">Uncharacterized protein</fullName>
    </submittedName>
</protein>
<name>A0ABY6U0R3_BIOOC</name>
<keyword evidence="2" id="KW-1185">Reference proteome</keyword>
<dbReference type="EMBL" id="CABFNS010000714">
    <property type="protein sequence ID" value="VUC23987.1"/>
    <property type="molecule type" value="Genomic_DNA"/>
</dbReference>
<accession>A0ABY6U0R3</accession>
<evidence type="ECO:0000313" key="2">
    <source>
        <dbReference type="Proteomes" id="UP000766486"/>
    </source>
</evidence>
<proteinExistence type="predicted"/>
<organism evidence="1 2">
    <name type="scientific">Bionectria ochroleuca</name>
    <name type="common">Gliocladium roseum</name>
    <dbReference type="NCBI Taxonomy" id="29856"/>
    <lineage>
        <taxon>Eukaryota</taxon>
        <taxon>Fungi</taxon>
        <taxon>Dikarya</taxon>
        <taxon>Ascomycota</taxon>
        <taxon>Pezizomycotina</taxon>
        <taxon>Sordariomycetes</taxon>
        <taxon>Hypocreomycetidae</taxon>
        <taxon>Hypocreales</taxon>
        <taxon>Bionectriaceae</taxon>
        <taxon>Clonostachys</taxon>
    </lineage>
</organism>
<gene>
    <name evidence="1" type="ORF">CLO192961_LOCUS130625</name>
</gene>
<evidence type="ECO:0000313" key="1">
    <source>
        <dbReference type="EMBL" id="VUC23987.1"/>
    </source>
</evidence>